<dbReference type="NCBIfam" id="TIGR03570">
    <property type="entry name" value="NeuD_NnaD"/>
    <property type="match status" value="1"/>
</dbReference>
<dbReference type="Gene3D" id="3.40.50.20">
    <property type="match status" value="1"/>
</dbReference>
<dbReference type="InterPro" id="IPR011004">
    <property type="entry name" value="Trimer_LpxA-like_sf"/>
</dbReference>
<name>A0A8J2XMJ9_9GAMM</name>
<organism evidence="5 6">
    <name type="scientific">Neiella marina</name>
    <dbReference type="NCBI Taxonomy" id="508461"/>
    <lineage>
        <taxon>Bacteria</taxon>
        <taxon>Pseudomonadati</taxon>
        <taxon>Pseudomonadota</taxon>
        <taxon>Gammaproteobacteria</taxon>
        <taxon>Alteromonadales</taxon>
        <taxon>Echinimonadaceae</taxon>
        <taxon>Neiella</taxon>
    </lineage>
</organism>
<dbReference type="InterPro" id="IPR041561">
    <property type="entry name" value="PglD_N"/>
</dbReference>
<dbReference type="PANTHER" id="PTHR43300:SF7">
    <property type="entry name" value="UDP-N-ACETYLBACILLOSAMINE N-ACETYLTRANSFERASE"/>
    <property type="match status" value="1"/>
</dbReference>
<feature type="active site" description="Proton acceptor" evidence="2">
    <location>
        <position position="136"/>
    </location>
</feature>
<keyword evidence="6" id="KW-1185">Reference proteome</keyword>
<dbReference type="Gene3D" id="2.160.10.10">
    <property type="entry name" value="Hexapeptide repeat proteins"/>
    <property type="match status" value="1"/>
</dbReference>
<comment type="caution">
    <text evidence="5">The sequence shown here is derived from an EMBL/GenBank/DDBJ whole genome shotgun (WGS) entry which is preliminary data.</text>
</comment>
<dbReference type="PANTHER" id="PTHR43300">
    <property type="entry name" value="ACETYLTRANSFERASE"/>
    <property type="match status" value="1"/>
</dbReference>
<evidence type="ECO:0000313" key="6">
    <source>
        <dbReference type="Proteomes" id="UP000619743"/>
    </source>
</evidence>
<feature type="binding site" evidence="3">
    <location>
        <position position="166"/>
    </location>
    <ligand>
        <name>acetyl-CoA</name>
        <dbReference type="ChEBI" id="CHEBI:57288"/>
    </ligand>
</feature>
<dbReference type="AlphaFoldDB" id="A0A8J2XMJ9"/>
<evidence type="ECO:0000313" key="5">
    <source>
        <dbReference type="EMBL" id="GGA79177.1"/>
    </source>
</evidence>
<dbReference type="SUPFAM" id="SSF51161">
    <property type="entry name" value="Trimeric LpxA-like enzymes"/>
    <property type="match status" value="1"/>
</dbReference>
<reference evidence="6" key="1">
    <citation type="journal article" date="2019" name="Int. J. Syst. Evol. Microbiol.">
        <title>The Global Catalogue of Microorganisms (GCM) 10K type strain sequencing project: providing services to taxonomists for standard genome sequencing and annotation.</title>
        <authorList>
            <consortium name="The Broad Institute Genomics Platform"/>
            <consortium name="The Broad Institute Genome Sequencing Center for Infectious Disease"/>
            <person name="Wu L."/>
            <person name="Ma J."/>
        </authorList>
    </citation>
    <scope>NUCLEOTIDE SEQUENCE [LARGE SCALE GENOMIC DNA]</scope>
    <source>
        <strain evidence="6">CGMCC 1.10130</strain>
    </source>
</reference>
<evidence type="ECO:0000256" key="2">
    <source>
        <dbReference type="PIRSR" id="PIRSR620019-1"/>
    </source>
</evidence>
<proteinExistence type="inferred from homology"/>
<feature type="binding site" evidence="3">
    <location>
        <position position="69"/>
    </location>
    <ligand>
        <name>substrate</name>
    </ligand>
</feature>
<dbReference type="InterPro" id="IPR020019">
    <property type="entry name" value="AcTrfase_PglD-like"/>
</dbReference>
<sequence>MRRLVILGAGGHGKVVADIARLTARYQQLMFLDDAFEAIGLTLDIAVVGPLSAFSNYIDDRTDFFVAMGSCKGRENWLQQLLAANASIATLVHPNAIIANSSRVDIGVLVCAGAIINPDSHIGVGTIVNTGATVDHDCSIGSYTHICPGVSVAGMVTVGERCWLGIGCNVIQQIDIADDCTLGAGATLLQSTQAGQTLVGVPARPLTR</sequence>
<dbReference type="OrthoDB" id="9794407at2"/>
<feature type="site" description="Increases basicity of active site His" evidence="2">
    <location>
        <position position="137"/>
    </location>
</feature>
<evidence type="ECO:0000256" key="3">
    <source>
        <dbReference type="PIRSR" id="PIRSR620019-2"/>
    </source>
</evidence>
<protein>
    <submittedName>
        <fullName evidence="5">Acetyltransferase</fullName>
    </submittedName>
</protein>
<dbReference type="Proteomes" id="UP000619743">
    <property type="component" value="Unassembled WGS sequence"/>
</dbReference>
<dbReference type="EMBL" id="BMDX01000010">
    <property type="protein sequence ID" value="GGA79177.1"/>
    <property type="molecule type" value="Genomic_DNA"/>
</dbReference>
<dbReference type="InterPro" id="IPR050179">
    <property type="entry name" value="Trans_hexapeptide_repeat"/>
</dbReference>
<comment type="similarity">
    <text evidence="1">Belongs to the transferase hexapeptide repeat family.</text>
</comment>
<dbReference type="Pfam" id="PF17836">
    <property type="entry name" value="PglD_N"/>
    <property type="match status" value="1"/>
</dbReference>
<evidence type="ECO:0000259" key="4">
    <source>
        <dbReference type="Pfam" id="PF17836"/>
    </source>
</evidence>
<feature type="binding site" evidence="3">
    <location>
        <position position="145"/>
    </location>
    <ligand>
        <name>acetyl-CoA</name>
        <dbReference type="ChEBI" id="CHEBI:57288"/>
    </ligand>
</feature>
<evidence type="ECO:0000256" key="1">
    <source>
        <dbReference type="ARBA" id="ARBA00007274"/>
    </source>
</evidence>
<gene>
    <name evidence="5" type="primary">wecD</name>
    <name evidence="5" type="ORF">GCM10011369_21390</name>
</gene>
<feature type="domain" description="PglD N-terminal" evidence="4">
    <location>
        <begin position="3"/>
        <end position="81"/>
    </location>
</feature>
<dbReference type="CDD" id="cd03360">
    <property type="entry name" value="LbH_AT_putative"/>
    <property type="match status" value="1"/>
</dbReference>
<dbReference type="RefSeq" id="WP_087505814.1">
    <property type="nucleotide sequence ID" value="NZ_BMDX01000010.1"/>
</dbReference>
<accession>A0A8J2XMJ9</accession>